<name>A0ABR1PB45_DIAER</name>
<dbReference type="Gene3D" id="1.25.40.10">
    <property type="entry name" value="Tetratricopeptide repeat domain"/>
    <property type="match status" value="1"/>
</dbReference>
<dbReference type="EMBL" id="JAKNSF020000024">
    <property type="protein sequence ID" value="KAK7730908.1"/>
    <property type="molecule type" value="Genomic_DNA"/>
</dbReference>
<keyword evidence="2" id="KW-1185">Reference proteome</keyword>
<reference evidence="1 2" key="1">
    <citation type="submission" date="2024-02" db="EMBL/GenBank/DDBJ databases">
        <title>De novo assembly and annotation of 12 fungi associated with fruit tree decline syndrome in Ontario, Canada.</title>
        <authorList>
            <person name="Sulman M."/>
            <person name="Ellouze W."/>
            <person name="Ilyukhin E."/>
        </authorList>
    </citation>
    <scope>NUCLEOTIDE SEQUENCE [LARGE SCALE GENOMIC DNA]</scope>
    <source>
        <strain evidence="1 2">M169</strain>
    </source>
</reference>
<accession>A0ABR1PB45</accession>
<evidence type="ECO:0000313" key="1">
    <source>
        <dbReference type="EMBL" id="KAK7730908.1"/>
    </source>
</evidence>
<evidence type="ECO:0000313" key="2">
    <source>
        <dbReference type="Proteomes" id="UP001430848"/>
    </source>
</evidence>
<protein>
    <submittedName>
        <fullName evidence="1">Uncharacterized protein</fullName>
    </submittedName>
</protein>
<dbReference type="Proteomes" id="UP001430848">
    <property type="component" value="Unassembled WGS sequence"/>
</dbReference>
<sequence>MALDTPAGVKNPSGPKFSWDYDVPEIPFWSDLKYTTGRNFLQCYGEEEIRAMEPDFEHLGTTAKQDRLQFLLAKLEATISDREAAASPEGLATTDYGRWMTLTLARMTVLSELGKEAEQEAAIQSMINTPNPAKPGEVNISAVNMLANLKEEQGFFEEAEELARKVVPFFDDKMGADSPPSQGTRRCLIRCIWKAGKPEEAKRLAEETRLIIDSMGDKNSQYVKYQDDERQYLEELMTDLESWSAKEK</sequence>
<gene>
    <name evidence="1" type="ORF">SLS63_005578</name>
</gene>
<organism evidence="1 2">
    <name type="scientific">Diaporthe eres</name>
    <name type="common">Phomopsis oblonga</name>
    <dbReference type="NCBI Taxonomy" id="83184"/>
    <lineage>
        <taxon>Eukaryota</taxon>
        <taxon>Fungi</taxon>
        <taxon>Dikarya</taxon>
        <taxon>Ascomycota</taxon>
        <taxon>Pezizomycotina</taxon>
        <taxon>Sordariomycetes</taxon>
        <taxon>Sordariomycetidae</taxon>
        <taxon>Diaporthales</taxon>
        <taxon>Diaporthaceae</taxon>
        <taxon>Diaporthe</taxon>
        <taxon>Diaporthe eres species complex</taxon>
    </lineage>
</organism>
<proteinExistence type="predicted"/>
<comment type="caution">
    <text evidence="1">The sequence shown here is derived from an EMBL/GenBank/DDBJ whole genome shotgun (WGS) entry which is preliminary data.</text>
</comment>
<dbReference type="InterPro" id="IPR011990">
    <property type="entry name" value="TPR-like_helical_dom_sf"/>
</dbReference>